<dbReference type="SUPFAM" id="SSF52799">
    <property type="entry name" value="(Phosphotyrosine protein) phosphatases II"/>
    <property type="match status" value="2"/>
</dbReference>
<evidence type="ECO:0000256" key="3">
    <source>
        <dbReference type="ARBA" id="ARBA00022801"/>
    </source>
</evidence>
<proteinExistence type="inferred from homology"/>
<dbReference type="PROSITE" id="PS50054">
    <property type="entry name" value="TYR_PHOSPHATASE_DUAL"/>
    <property type="match status" value="1"/>
</dbReference>
<reference evidence="8" key="1">
    <citation type="submission" date="2020-05" db="EMBL/GenBank/DDBJ databases">
        <title>Mycena genomes resolve the evolution of fungal bioluminescence.</title>
        <authorList>
            <person name="Tsai I.J."/>
        </authorList>
    </citation>
    <scope>NUCLEOTIDE SEQUENCE</scope>
    <source>
        <strain evidence="8">160909Yilan</strain>
    </source>
</reference>
<dbReference type="InterPro" id="IPR000387">
    <property type="entry name" value="Tyr_Pase_dom"/>
</dbReference>
<dbReference type="Pfam" id="PF00782">
    <property type="entry name" value="DSPc"/>
    <property type="match status" value="2"/>
</dbReference>
<dbReference type="CDD" id="cd14498">
    <property type="entry name" value="DSP"/>
    <property type="match status" value="2"/>
</dbReference>
<dbReference type="InterPro" id="IPR020422">
    <property type="entry name" value="TYR_PHOSPHATASE_DUAL_dom"/>
</dbReference>
<feature type="region of interest" description="Disordered" evidence="5">
    <location>
        <begin position="328"/>
        <end position="356"/>
    </location>
</feature>
<comment type="caution">
    <text evidence="8">The sequence shown here is derived from an EMBL/GenBank/DDBJ whole genome shotgun (WGS) entry which is preliminary data.</text>
</comment>
<dbReference type="EMBL" id="JACAZH010000009">
    <property type="protein sequence ID" value="KAF7359101.1"/>
    <property type="molecule type" value="Genomic_DNA"/>
</dbReference>
<dbReference type="GO" id="GO:0004725">
    <property type="term" value="F:protein tyrosine phosphatase activity"/>
    <property type="evidence" value="ECO:0007669"/>
    <property type="project" value="UniProtKB-EC"/>
</dbReference>
<organism evidence="8 9">
    <name type="scientific">Mycena sanguinolenta</name>
    <dbReference type="NCBI Taxonomy" id="230812"/>
    <lineage>
        <taxon>Eukaryota</taxon>
        <taxon>Fungi</taxon>
        <taxon>Dikarya</taxon>
        <taxon>Basidiomycota</taxon>
        <taxon>Agaricomycotina</taxon>
        <taxon>Agaricomycetes</taxon>
        <taxon>Agaricomycetidae</taxon>
        <taxon>Agaricales</taxon>
        <taxon>Marasmiineae</taxon>
        <taxon>Mycenaceae</taxon>
        <taxon>Mycena</taxon>
    </lineage>
</organism>
<dbReference type="Gene3D" id="3.90.190.10">
    <property type="entry name" value="Protein tyrosine phosphatase superfamily"/>
    <property type="match status" value="2"/>
</dbReference>
<feature type="domain" description="Tyrosine specific protein phosphatases" evidence="7">
    <location>
        <begin position="69"/>
        <end position="107"/>
    </location>
</feature>
<dbReference type="EC" id="3.1.3.48" evidence="2"/>
<evidence type="ECO:0000256" key="1">
    <source>
        <dbReference type="ARBA" id="ARBA00008601"/>
    </source>
</evidence>
<keyword evidence="9" id="KW-1185">Reference proteome</keyword>
<dbReference type="SMART" id="SM00195">
    <property type="entry name" value="DSPc"/>
    <property type="match status" value="2"/>
</dbReference>
<dbReference type="InterPro" id="IPR016130">
    <property type="entry name" value="Tyr_Pase_AS"/>
</dbReference>
<dbReference type="OrthoDB" id="10252009at2759"/>
<gene>
    <name evidence="8" type="ORF">MSAN_01251300</name>
</gene>
<dbReference type="PROSITE" id="PS00383">
    <property type="entry name" value="TYR_PHOSPHATASE_1"/>
    <property type="match status" value="1"/>
</dbReference>
<dbReference type="PROSITE" id="PS50056">
    <property type="entry name" value="TYR_PHOSPHATASE_2"/>
    <property type="match status" value="1"/>
</dbReference>
<dbReference type="AlphaFoldDB" id="A0A8H6YI24"/>
<evidence type="ECO:0000256" key="5">
    <source>
        <dbReference type="SAM" id="MobiDB-lite"/>
    </source>
</evidence>
<dbReference type="GO" id="GO:0008138">
    <property type="term" value="F:protein tyrosine/serine/threonine phosphatase activity"/>
    <property type="evidence" value="ECO:0007669"/>
    <property type="project" value="TreeGrafter"/>
</dbReference>
<sequence length="397" mass="43291">MFSRSYSPSADEVLKDQIYLGNIWAAKSEETRQACRITHILSVCPELLSTGPKHLVISVNDSEYDDLLIHLPNACRFIEDALAQGGRVLIHCVMGVSRSTTVLAAYYRYAPAAALSFIKQHRPRVQPNYGFLKQLNTFLECGYLPTATHPAYISWKKKHKRDVTQFLNHIIDCVAIIPDALMLCSEFPSEPDQAELLLLELGVTHFLSLAPAEVTFTPGVLHRHIDIRPDAPDELLVALPNVCDFIRNAVAGGGKVLVYSLLEVRACTVVGAYLMSSRNISPEAATNIVKDALPLFDPTLNFTRALSLFAACRHKPTRDHPALATHRVGHGLKQTPRAADEGPGSKRQSTPGRNAELLTRTAAAIMSETGIDMSAFGDALAAIQQKASVPHSAAAVA</sequence>
<dbReference type="InterPro" id="IPR029021">
    <property type="entry name" value="Prot-tyrosine_phosphatase-like"/>
</dbReference>
<dbReference type="PANTHER" id="PTHR45848:SF4">
    <property type="entry name" value="DUAL SPECIFICITY PROTEIN PHOSPHATASE 12"/>
    <property type="match status" value="1"/>
</dbReference>
<evidence type="ECO:0000259" key="7">
    <source>
        <dbReference type="PROSITE" id="PS50056"/>
    </source>
</evidence>
<protein>
    <recommendedName>
        <fullName evidence="2">protein-tyrosine-phosphatase</fullName>
        <ecNumber evidence="2">3.1.3.48</ecNumber>
    </recommendedName>
</protein>
<accession>A0A8H6YI24</accession>
<dbReference type="Proteomes" id="UP000623467">
    <property type="component" value="Unassembled WGS sequence"/>
</dbReference>
<evidence type="ECO:0000256" key="4">
    <source>
        <dbReference type="ARBA" id="ARBA00022912"/>
    </source>
</evidence>
<feature type="domain" description="Tyrosine-protein phosphatase" evidence="6">
    <location>
        <begin position="7"/>
        <end position="144"/>
    </location>
</feature>
<dbReference type="PANTHER" id="PTHR45848">
    <property type="entry name" value="DUAL SPECIFICITY PROTEIN PHOSPHATASE 12 FAMILY MEMBER"/>
    <property type="match status" value="1"/>
</dbReference>
<keyword evidence="3" id="KW-0378">Hydrolase</keyword>
<evidence type="ECO:0000313" key="9">
    <source>
        <dbReference type="Proteomes" id="UP000623467"/>
    </source>
</evidence>
<dbReference type="InterPro" id="IPR000340">
    <property type="entry name" value="Dual-sp_phosphatase_cat-dom"/>
</dbReference>
<name>A0A8H6YI24_9AGAR</name>
<evidence type="ECO:0000259" key="6">
    <source>
        <dbReference type="PROSITE" id="PS50054"/>
    </source>
</evidence>
<evidence type="ECO:0000313" key="8">
    <source>
        <dbReference type="EMBL" id="KAF7359101.1"/>
    </source>
</evidence>
<evidence type="ECO:0000256" key="2">
    <source>
        <dbReference type="ARBA" id="ARBA00013064"/>
    </source>
</evidence>
<keyword evidence="4" id="KW-0904">Protein phosphatase</keyword>
<comment type="similarity">
    <text evidence="1">Belongs to the protein-tyrosine phosphatase family. Non-receptor class dual specificity subfamily.</text>
</comment>